<protein>
    <recommendedName>
        <fullName evidence="3">CCHC-type domain-containing protein</fullName>
    </recommendedName>
</protein>
<dbReference type="Gene3D" id="4.10.60.10">
    <property type="entry name" value="Zinc finger, CCHC-type"/>
    <property type="match status" value="1"/>
</dbReference>
<dbReference type="AlphaFoldDB" id="A0A074Y0R5"/>
<feature type="domain" description="CCHC-type" evidence="3">
    <location>
        <begin position="242"/>
        <end position="257"/>
    </location>
</feature>
<dbReference type="GO" id="GO:0003676">
    <property type="term" value="F:nucleic acid binding"/>
    <property type="evidence" value="ECO:0007669"/>
    <property type="project" value="InterPro"/>
</dbReference>
<evidence type="ECO:0000256" key="2">
    <source>
        <dbReference type="SAM" id="MobiDB-lite"/>
    </source>
</evidence>
<sequence length="275" mass="29870">MAGKNMSSRLLNMKFMQRASASASTPSTPTTPDGTRPSKRQRTEAAVSPDVRAFQEAAAVEEAKKNAFIERAAAEAGETKWVLSVSDEKHKKPASSLRIVEAGYGAIDSGAPIPESGDDEDEGQSAGMAGRRSFGRFNKAVERQHNPDMSSSDSEHDSDAESESESEDDEDLDEAELLLKAERKEAAAKLRSERKAQRKADEAKTKQRAERRRSRDINLNKVSGISNAAIRGKQAAVANMACHTCGQKGHLQKECPEKGQRKGYKRKSGGGAMDY</sequence>
<feature type="compositionally biased region" description="Polar residues" evidence="2">
    <location>
        <begin position="1"/>
        <end position="10"/>
    </location>
</feature>
<dbReference type="EMBL" id="KL584779">
    <property type="protein sequence ID" value="KEQ91320.1"/>
    <property type="molecule type" value="Genomic_DNA"/>
</dbReference>
<keyword evidence="5" id="KW-1185">Reference proteome</keyword>
<evidence type="ECO:0000259" key="3">
    <source>
        <dbReference type="PROSITE" id="PS50158"/>
    </source>
</evidence>
<dbReference type="OMA" id="MKFMRRA"/>
<feature type="compositionally biased region" description="Acidic residues" evidence="2">
    <location>
        <begin position="160"/>
        <end position="176"/>
    </location>
</feature>
<dbReference type="RefSeq" id="XP_013339825.1">
    <property type="nucleotide sequence ID" value="XM_013484371.1"/>
</dbReference>
<dbReference type="GO" id="GO:0008270">
    <property type="term" value="F:zinc ion binding"/>
    <property type="evidence" value="ECO:0007669"/>
    <property type="project" value="UniProtKB-KW"/>
</dbReference>
<dbReference type="PROSITE" id="PS50158">
    <property type="entry name" value="ZF_CCHC"/>
    <property type="match status" value="1"/>
</dbReference>
<name>A0A074Y0R5_AURSE</name>
<feature type="region of interest" description="Disordered" evidence="2">
    <location>
        <begin position="1"/>
        <end position="50"/>
    </location>
</feature>
<dbReference type="InterPro" id="IPR001878">
    <property type="entry name" value="Znf_CCHC"/>
</dbReference>
<dbReference type="Proteomes" id="UP000030641">
    <property type="component" value="Unassembled WGS sequence"/>
</dbReference>
<dbReference type="GeneID" id="25364786"/>
<dbReference type="InParanoid" id="A0A074Y0R5"/>
<keyword evidence="1" id="KW-0479">Metal-binding</keyword>
<dbReference type="SMART" id="SM00343">
    <property type="entry name" value="ZnF_C2HC"/>
    <property type="match status" value="1"/>
</dbReference>
<evidence type="ECO:0000313" key="5">
    <source>
        <dbReference type="Proteomes" id="UP000030641"/>
    </source>
</evidence>
<feature type="region of interest" description="Disordered" evidence="2">
    <location>
        <begin position="105"/>
        <end position="220"/>
    </location>
</feature>
<evidence type="ECO:0000256" key="1">
    <source>
        <dbReference type="PROSITE-ProRule" id="PRU00047"/>
    </source>
</evidence>
<dbReference type="InterPro" id="IPR036875">
    <property type="entry name" value="Znf_CCHC_sf"/>
</dbReference>
<accession>A0A074Y0R5</accession>
<gene>
    <name evidence="4" type="ORF">AUEXF2481DRAFT_33093</name>
</gene>
<keyword evidence="1" id="KW-0862">Zinc</keyword>
<keyword evidence="1" id="KW-0863">Zinc-finger</keyword>
<dbReference type="Pfam" id="PF00098">
    <property type="entry name" value="zf-CCHC"/>
    <property type="match status" value="1"/>
</dbReference>
<reference evidence="4 5" key="1">
    <citation type="journal article" date="2014" name="BMC Genomics">
        <title>Genome sequencing of four Aureobasidium pullulans varieties: biotechnological potential, stress tolerance, and description of new species.</title>
        <authorList>
            <person name="Gostin Ar C."/>
            <person name="Ohm R.A."/>
            <person name="Kogej T."/>
            <person name="Sonjak S."/>
            <person name="Turk M."/>
            <person name="Zajc J."/>
            <person name="Zalar P."/>
            <person name="Grube M."/>
            <person name="Sun H."/>
            <person name="Han J."/>
            <person name="Sharma A."/>
            <person name="Chiniquy J."/>
            <person name="Ngan C.Y."/>
            <person name="Lipzen A."/>
            <person name="Barry K."/>
            <person name="Grigoriev I.V."/>
            <person name="Gunde-Cimerman N."/>
        </authorList>
    </citation>
    <scope>NUCLEOTIDE SEQUENCE [LARGE SCALE GENOMIC DNA]</scope>
    <source>
        <strain evidence="4 5">EXF-2481</strain>
    </source>
</reference>
<evidence type="ECO:0000313" key="4">
    <source>
        <dbReference type="EMBL" id="KEQ91320.1"/>
    </source>
</evidence>
<feature type="region of interest" description="Disordered" evidence="2">
    <location>
        <begin position="248"/>
        <end position="275"/>
    </location>
</feature>
<feature type="compositionally biased region" description="Low complexity" evidence="2">
    <location>
        <begin position="19"/>
        <end position="32"/>
    </location>
</feature>
<dbReference type="OrthoDB" id="427960at2759"/>
<proteinExistence type="predicted"/>
<dbReference type="STRING" id="1043005.A0A074Y0R5"/>
<dbReference type="SUPFAM" id="SSF57756">
    <property type="entry name" value="Retrovirus zinc finger-like domains"/>
    <property type="match status" value="1"/>
</dbReference>
<dbReference type="HOGENOM" id="CLU_059403_0_0_1"/>
<dbReference type="Pfam" id="PF10175">
    <property type="entry name" value="MPP6"/>
    <property type="match status" value="1"/>
</dbReference>
<feature type="compositionally biased region" description="Basic and acidic residues" evidence="2">
    <location>
        <begin position="177"/>
        <end position="218"/>
    </location>
</feature>
<feature type="compositionally biased region" description="Basic and acidic residues" evidence="2">
    <location>
        <begin position="251"/>
        <end position="260"/>
    </location>
</feature>
<organism evidence="4 5">
    <name type="scientific">Aureobasidium subglaciale (strain EXF-2481)</name>
    <name type="common">Aureobasidium pullulans var. subglaciale</name>
    <dbReference type="NCBI Taxonomy" id="1043005"/>
    <lineage>
        <taxon>Eukaryota</taxon>
        <taxon>Fungi</taxon>
        <taxon>Dikarya</taxon>
        <taxon>Ascomycota</taxon>
        <taxon>Pezizomycotina</taxon>
        <taxon>Dothideomycetes</taxon>
        <taxon>Dothideomycetidae</taxon>
        <taxon>Dothideales</taxon>
        <taxon>Saccotheciaceae</taxon>
        <taxon>Aureobasidium</taxon>
    </lineage>
</organism>